<evidence type="ECO:0000256" key="5">
    <source>
        <dbReference type="ARBA" id="ARBA00023002"/>
    </source>
</evidence>
<dbReference type="Proteomes" id="UP001174934">
    <property type="component" value="Unassembled WGS sequence"/>
</dbReference>
<reference evidence="12" key="1">
    <citation type="submission" date="2023-06" db="EMBL/GenBank/DDBJ databases">
        <title>Genome-scale phylogeny and comparative genomics of the fungal order Sordariales.</title>
        <authorList>
            <consortium name="Lawrence Berkeley National Laboratory"/>
            <person name="Hensen N."/>
            <person name="Bonometti L."/>
            <person name="Westerberg I."/>
            <person name="Brannstrom I.O."/>
            <person name="Guillou S."/>
            <person name="Cros-Aarteil S."/>
            <person name="Calhoun S."/>
            <person name="Haridas S."/>
            <person name="Kuo A."/>
            <person name="Mondo S."/>
            <person name="Pangilinan J."/>
            <person name="Riley R."/>
            <person name="LaButti K."/>
            <person name="Andreopoulos B."/>
            <person name="Lipzen A."/>
            <person name="Chen C."/>
            <person name="Yanf M."/>
            <person name="Daum C."/>
            <person name="Ng V."/>
            <person name="Clum A."/>
            <person name="Steindorff A."/>
            <person name="Ohm R."/>
            <person name="Martin F."/>
            <person name="Silar P."/>
            <person name="Natvig D."/>
            <person name="Lalanne C."/>
            <person name="Gautier V."/>
            <person name="Ament-velasquez S.L."/>
            <person name="Kruys A."/>
            <person name="Hutchinson M.I."/>
            <person name="Powell A.J."/>
            <person name="Barry K."/>
            <person name="Miller A.N."/>
            <person name="Grigoriev I.V."/>
            <person name="Debuchy R."/>
            <person name="Gladieux P."/>
            <person name="Thoren M.H."/>
            <person name="Johannesson H."/>
        </authorList>
    </citation>
    <scope>NUCLEOTIDE SEQUENCE</scope>
    <source>
        <strain evidence="12">SMH3391-2</strain>
    </source>
</reference>
<proteinExistence type="inferred from homology"/>
<dbReference type="AlphaFoldDB" id="A0AA39X8F2"/>
<dbReference type="PROSITE" id="PS00498">
    <property type="entry name" value="TYROSINASE_2"/>
    <property type="match status" value="1"/>
</dbReference>
<evidence type="ECO:0000256" key="4">
    <source>
        <dbReference type="ARBA" id="ARBA00022723"/>
    </source>
</evidence>
<comment type="cofactor">
    <cofactor evidence="1">
        <name>Cu(2+)</name>
        <dbReference type="ChEBI" id="CHEBI:29036"/>
    </cofactor>
</comment>
<dbReference type="EMBL" id="JAULSR010000002">
    <property type="protein sequence ID" value="KAK0629237.1"/>
    <property type="molecule type" value="Genomic_DNA"/>
</dbReference>
<evidence type="ECO:0000256" key="1">
    <source>
        <dbReference type="ARBA" id="ARBA00001973"/>
    </source>
</evidence>
<evidence type="ECO:0000256" key="6">
    <source>
        <dbReference type="ARBA" id="ARBA00023008"/>
    </source>
</evidence>
<dbReference type="Gene3D" id="1.10.1280.10">
    <property type="entry name" value="Di-copper center containing domain from catechol oxidase"/>
    <property type="match status" value="1"/>
</dbReference>
<comment type="similarity">
    <text evidence="2">Belongs to the tyrosinase family.</text>
</comment>
<dbReference type="GO" id="GO:0004503">
    <property type="term" value="F:tyrosinase activity"/>
    <property type="evidence" value="ECO:0007669"/>
    <property type="project" value="UniProtKB-EC"/>
</dbReference>
<keyword evidence="6" id="KW-0186">Copper</keyword>
<dbReference type="InterPro" id="IPR002227">
    <property type="entry name" value="Tyrosinase_Cu-bd"/>
</dbReference>
<dbReference type="Gene3D" id="2.60.310.20">
    <property type="match status" value="1"/>
</dbReference>
<dbReference type="PANTHER" id="PTHR11474:SF76">
    <property type="entry name" value="SHKT DOMAIN-CONTAINING PROTEIN"/>
    <property type="match status" value="1"/>
</dbReference>
<feature type="domain" description="Tyrosinase copper-binding" evidence="11">
    <location>
        <begin position="344"/>
        <end position="355"/>
    </location>
</feature>
<accession>A0AA39X8F2</accession>
<evidence type="ECO:0000259" key="11">
    <source>
        <dbReference type="PROSITE" id="PS00498"/>
    </source>
</evidence>
<evidence type="ECO:0000256" key="8">
    <source>
        <dbReference type="ARBA" id="ARBA00023101"/>
    </source>
</evidence>
<protein>
    <recommendedName>
        <fullName evidence="3">tyrosinase</fullName>
        <ecNumber evidence="3">1.14.18.1</ecNumber>
    </recommendedName>
</protein>
<dbReference type="PANTHER" id="PTHR11474">
    <property type="entry name" value="TYROSINASE FAMILY MEMBER"/>
    <property type="match status" value="1"/>
</dbReference>
<keyword evidence="8" id="KW-0470">Melanin biosynthesis</keyword>
<dbReference type="SUPFAM" id="SSF48056">
    <property type="entry name" value="Di-copper centre-containing domain"/>
    <property type="match status" value="1"/>
</dbReference>
<gene>
    <name evidence="12" type="ORF">B0T17DRAFT_490597</name>
</gene>
<comment type="catalytic activity">
    <reaction evidence="9">
        <text>2 L-dopa + O2 = 2 L-dopaquinone + 2 H2O</text>
        <dbReference type="Rhea" id="RHEA:34287"/>
        <dbReference type="ChEBI" id="CHEBI:15377"/>
        <dbReference type="ChEBI" id="CHEBI:15379"/>
        <dbReference type="ChEBI" id="CHEBI:57504"/>
        <dbReference type="ChEBI" id="CHEBI:57924"/>
        <dbReference type="EC" id="1.14.18.1"/>
    </reaction>
</comment>
<dbReference type="GO" id="GO:0046872">
    <property type="term" value="F:metal ion binding"/>
    <property type="evidence" value="ECO:0007669"/>
    <property type="project" value="UniProtKB-KW"/>
</dbReference>
<evidence type="ECO:0000256" key="3">
    <source>
        <dbReference type="ARBA" id="ARBA00011906"/>
    </source>
</evidence>
<keyword evidence="7" id="KW-0503">Monooxygenase</keyword>
<dbReference type="InterPro" id="IPR008922">
    <property type="entry name" value="Di-copper_centre_dom_sf"/>
</dbReference>
<evidence type="ECO:0000256" key="10">
    <source>
        <dbReference type="ARBA" id="ARBA00048881"/>
    </source>
</evidence>
<sequence>MTSYSIRTVEEKTYAITGIKAGIKGDTVPLRLEVDSWYPGQNELHLRQNSLYLWALKFFEEKSPDDKLSFFQVAGIHGLPFMPWDEDTDAKTPNEGYCTHDSILFAVWHRPYLLLYEQLLYEVMIKDVIPKLPVPQRSDWLDAASQFRLPYWDWAQKKIRSNNTPTYDIPIIAKSPRVEVVDLNDGTSTVYIDNPMYKFTMPDNERMGCEGISDIQDSTTSGKITTIPSRGTSRWAPYDPQSTKVSVQWENGVVDNDKITQSLQEHNWYGKNVDQVPLSEMVYRLYLPDYIDSFTQFSTTKFKKTPSPASYLNLEYVHNNIHNWCGGFDDYAGHMSEPPVSAFDPIFWIHHCNVDRQFALWQAINVNNKKNWFEDPDEQLKDDGNWSIPADAVDTPTTALAPFHKDTQGTYFTSDDVRDWIKWGYSYPELQPWLEKYKKNGVFNQDLYVNDVKYEIKQLYSPSERAQYTADYIINVKYKRFALNGTPYTLYFFIGHKDSLADHSGLLTAHPDHVGYVYTFSNPIYRNRAAPGCQNCRKKAVEASFSKAQVPITGALLARIRATKEHGESSSGGSISSGAVVGGVHIPPLLNLGVENVEEYLEKNLHWRIKTVCGFLFSLLVLRGDVEGTLTSGMANIEV</sequence>
<evidence type="ECO:0000313" key="12">
    <source>
        <dbReference type="EMBL" id="KAK0629237.1"/>
    </source>
</evidence>
<dbReference type="Pfam" id="PF00264">
    <property type="entry name" value="Tyrosinase"/>
    <property type="match status" value="1"/>
</dbReference>
<dbReference type="InterPro" id="IPR041640">
    <property type="entry name" value="Tyrosinase_C"/>
</dbReference>
<comment type="catalytic activity">
    <reaction evidence="10">
        <text>L-tyrosine + O2 = L-dopaquinone + H2O</text>
        <dbReference type="Rhea" id="RHEA:18117"/>
        <dbReference type="ChEBI" id="CHEBI:15377"/>
        <dbReference type="ChEBI" id="CHEBI:15379"/>
        <dbReference type="ChEBI" id="CHEBI:57924"/>
        <dbReference type="ChEBI" id="CHEBI:58315"/>
        <dbReference type="EC" id="1.14.18.1"/>
    </reaction>
</comment>
<dbReference type="InterPro" id="IPR050316">
    <property type="entry name" value="Tyrosinase/Hemocyanin"/>
</dbReference>
<evidence type="ECO:0000256" key="9">
    <source>
        <dbReference type="ARBA" id="ARBA00048233"/>
    </source>
</evidence>
<keyword evidence="4" id="KW-0479">Metal-binding</keyword>
<name>A0AA39X8F2_9PEZI</name>
<dbReference type="Pfam" id="PF18132">
    <property type="entry name" value="Tyrosinase_C"/>
    <property type="match status" value="1"/>
</dbReference>
<dbReference type="EC" id="1.14.18.1" evidence="3"/>
<organism evidence="12 13">
    <name type="scientific">Bombardia bombarda</name>
    <dbReference type="NCBI Taxonomy" id="252184"/>
    <lineage>
        <taxon>Eukaryota</taxon>
        <taxon>Fungi</taxon>
        <taxon>Dikarya</taxon>
        <taxon>Ascomycota</taxon>
        <taxon>Pezizomycotina</taxon>
        <taxon>Sordariomycetes</taxon>
        <taxon>Sordariomycetidae</taxon>
        <taxon>Sordariales</taxon>
        <taxon>Lasiosphaeriaceae</taxon>
        <taxon>Bombardia</taxon>
    </lineage>
</organism>
<keyword evidence="5" id="KW-0560">Oxidoreductase</keyword>
<comment type="caution">
    <text evidence="12">The sequence shown here is derived from an EMBL/GenBank/DDBJ whole genome shotgun (WGS) entry which is preliminary data.</text>
</comment>
<evidence type="ECO:0000313" key="13">
    <source>
        <dbReference type="Proteomes" id="UP001174934"/>
    </source>
</evidence>
<evidence type="ECO:0000256" key="2">
    <source>
        <dbReference type="ARBA" id="ARBA00009928"/>
    </source>
</evidence>
<dbReference type="GO" id="GO:0042438">
    <property type="term" value="P:melanin biosynthetic process"/>
    <property type="evidence" value="ECO:0007669"/>
    <property type="project" value="UniProtKB-KW"/>
</dbReference>
<dbReference type="PRINTS" id="PR00092">
    <property type="entry name" value="TYROSINASE"/>
</dbReference>
<evidence type="ECO:0000256" key="7">
    <source>
        <dbReference type="ARBA" id="ARBA00023033"/>
    </source>
</evidence>
<keyword evidence="13" id="KW-1185">Reference proteome</keyword>